<keyword evidence="2" id="KW-1133">Transmembrane helix</keyword>
<feature type="transmembrane region" description="Helical" evidence="2">
    <location>
        <begin position="200"/>
        <end position="222"/>
    </location>
</feature>
<keyword evidence="4" id="KW-1185">Reference proteome</keyword>
<evidence type="ECO:0000313" key="4">
    <source>
        <dbReference type="Proteomes" id="UP001222027"/>
    </source>
</evidence>
<sequence>MPNDEGGGAEQKRHEGVSEPNIDSTLNFSGNERRGAGTVPQEGPVDGSVPPLALSIMIFQRYDISKPNISASKSAAPEGGDKIPGMAASKKGFLSRSGSYQEQCRLDCKQAGIDFGNFTLADINHCWLALTLHEGLPCAAYKDMKPSYPCWCSNKCEICQQIAANVPFPESGPSVNNWVWRINTAYIMGQERERGCFSPFWVAFAILVGGLLLDVLVSVSLGVSALPVNIIIGVLIVLGLGTSFRLALECCQEWGARRNLQLTEVTLNPGYHPTV</sequence>
<dbReference type="Proteomes" id="UP001222027">
    <property type="component" value="Unassembled WGS sequence"/>
</dbReference>
<evidence type="ECO:0000256" key="2">
    <source>
        <dbReference type="SAM" id="Phobius"/>
    </source>
</evidence>
<keyword evidence="2" id="KW-0472">Membrane</keyword>
<feature type="transmembrane region" description="Helical" evidence="2">
    <location>
        <begin position="228"/>
        <end position="248"/>
    </location>
</feature>
<evidence type="ECO:0000256" key="1">
    <source>
        <dbReference type="SAM" id="MobiDB-lite"/>
    </source>
</evidence>
<accession>A0AAV8RXF3</accession>
<dbReference type="AlphaFoldDB" id="A0AAV8RXF3"/>
<keyword evidence="2" id="KW-0812">Transmembrane</keyword>
<feature type="region of interest" description="Disordered" evidence="1">
    <location>
        <begin position="1"/>
        <end position="47"/>
    </location>
</feature>
<reference evidence="3 4" key="1">
    <citation type="submission" date="2022-12" db="EMBL/GenBank/DDBJ databases">
        <title>Chromosome-scale assembly of the Ensete ventricosum genome.</title>
        <authorList>
            <person name="Dussert Y."/>
            <person name="Stocks J."/>
            <person name="Wendawek A."/>
            <person name="Woldeyes F."/>
            <person name="Nichols R.A."/>
            <person name="Borrell J.S."/>
        </authorList>
    </citation>
    <scope>NUCLEOTIDE SEQUENCE [LARGE SCALE GENOMIC DNA]</scope>
    <source>
        <strain evidence="4">cv. Maze</strain>
        <tissue evidence="3">Seeds</tissue>
    </source>
</reference>
<proteinExistence type="predicted"/>
<feature type="compositionally biased region" description="Polar residues" evidence="1">
    <location>
        <begin position="21"/>
        <end position="30"/>
    </location>
</feature>
<name>A0AAV8RXF3_ENSVE</name>
<evidence type="ECO:0000313" key="3">
    <source>
        <dbReference type="EMBL" id="KAJ8511852.1"/>
    </source>
</evidence>
<dbReference type="EMBL" id="JAQQAF010000001">
    <property type="protein sequence ID" value="KAJ8511852.1"/>
    <property type="molecule type" value="Genomic_DNA"/>
</dbReference>
<comment type="caution">
    <text evidence="3">The sequence shown here is derived from an EMBL/GenBank/DDBJ whole genome shotgun (WGS) entry which is preliminary data.</text>
</comment>
<protein>
    <submittedName>
        <fullName evidence="3">Uncharacterized protein</fullName>
    </submittedName>
</protein>
<gene>
    <name evidence="3" type="ORF">OPV22_002286</name>
</gene>
<organism evidence="3 4">
    <name type="scientific">Ensete ventricosum</name>
    <name type="common">Abyssinian banana</name>
    <name type="synonym">Musa ensete</name>
    <dbReference type="NCBI Taxonomy" id="4639"/>
    <lineage>
        <taxon>Eukaryota</taxon>
        <taxon>Viridiplantae</taxon>
        <taxon>Streptophyta</taxon>
        <taxon>Embryophyta</taxon>
        <taxon>Tracheophyta</taxon>
        <taxon>Spermatophyta</taxon>
        <taxon>Magnoliopsida</taxon>
        <taxon>Liliopsida</taxon>
        <taxon>Zingiberales</taxon>
        <taxon>Musaceae</taxon>
        <taxon>Ensete</taxon>
    </lineage>
</organism>